<organism evidence="1 2">
    <name type="scientific">Allosphingosinicella indica</name>
    <dbReference type="NCBI Taxonomy" id="941907"/>
    <lineage>
        <taxon>Bacteria</taxon>
        <taxon>Pseudomonadati</taxon>
        <taxon>Pseudomonadota</taxon>
        <taxon>Alphaproteobacteria</taxon>
        <taxon>Sphingomonadales</taxon>
        <taxon>Sphingomonadaceae</taxon>
        <taxon>Allosphingosinicella</taxon>
    </lineage>
</organism>
<keyword evidence="1" id="KW-0647">Proteasome</keyword>
<gene>
    <name evidence="1" type="ORF">SAMN06295910_1160</name>
</gene>
<dbReference type="InterPro" id="IPR029055">
    <property type="entry name" value="Ntn_hydrolases_N"/>
</dbReference>
<dbReference type="STRING" id="941907.SAMN06295910_1160"/>
<dbReference type="Gene3D" id="3.60.20.10">
    <property type="entry name" value="Glutamine Phosphoribosylpyrophosphate, subunit 1, domain 1"/>
    <property type="match status" value="1"/>
</dbReference>
<dbReference type="GO" id="GO:0006508">
    <property type="term" value="P:proteolysis"/>
    <property type="evidence" value="ECO:0007669"/>
    <property type="project" value="UniProtKB-KW"/>
</dbReference>
<name>A0A1X7G507_9SPHN</name>
<keyword evidence="1" id="KW-0378">Hydrolase</keyword>
<accession>A0A1X7G507</accession>
<dbReference type="OrthoDB" id="9786336at2"/>
<dbReference type="RefSeq" id="WP_085217925.1">
    <property type="nucleotide sequence ID" value="NZ_LT840185.1"/>
</dbReference>
<dbReference type="PIRSF" id="PIRSF009120">
    <property type="entry name" value="UCP009120_prtse"/>
    <property type="match status" value="1"/>
</dbReference>
<dbReference type="GO" id="GO:0000502">
    <property type="term" value="C:proteasome complex"/>
    <property type="evidence" value="ECO:0007669"/>
    <property type="project" value="UniProtKB-KW"/>
</dbReference>
<dbReference type="EMBL" id="LT840185">
    <property type="protein sequence ID" value="SMF64089.1"/>
    <property type="molecule type" value="Genomic_DNA"/>
</dbReference>
<dbReference type="GO" id="GO:0008233">
    <property type="term" value="F:peptidase activity"/>
    <property type="evidence" value="ECO:0007669"/>
    <property type="project" value="UniProtKB-KW"/>
</dbReference>
<keyword evidence="2" id="KW-1185">Reference proteome</keyword>
<dbReference type="SUPFAM" id="SSF56235">
    <property type="entry name" value="N-terminal nucleophile aminohydrolases (Ntn hydrolases)"/>
    <property type="match status" value="1"/>
</dbReference>
<sequence length="252" mass="27279">MTYCLGMLLDAGLVLMADTRTNAGIDNFSSFKKLHVLADDRDRQIFACSAGSLSISQSVIGLIHEGLPTGDGEMTRTLKRATSMFRVAQLVGEAVQIASQTVGAALATINASSSVSLLLGGRVGKAPPALYLIYNAGNFIECKADVPFLQIGETKYGKPILDRGLDYETPLHEAVKVGFLSFDSAMRSNLGVARPIDLLVMPSDARQGVFQRRIEPDDEYFNDLSMRWAAYLHEATGAIPNPPWLPDAIVDE</sequence>
<evidence type="ECO:0000313" key="1">
    <source>
        <dbReference type="EMBL" id="SMF64089.1"/>
    </source>
</evidence>
<protein>
    <submittedName>
        <fullName evidence="1">Putative proteasome-type protease</fullName>
    </submittedName>
</protein>
<reference evidence="2" key="1">
    <citation type="submission" date="2017-04" db="EMBL/GenBank/DDBJ databases">
        <authorList>
            <person name="Varghese N."/>
            <person name="Submissions S."/>
        </authorList>
    </citation>
    <scope>NUCLEOTIDE SEQUENCE [LARGE SCALE GENOMIC DNA]</scope>
    <source>
        <strain evidence="2">Dd16</strain>
    </source>
</reference>
<dbReference type="AlphaFoldDB" id="A0A1X7G507"/>
<evidence type="ECO:0000313" key="2">
    <source>
        <dbReference type="Proteomes" id="UP000192934"/>
    </source>
</evidence>
<dbReference type="InterPro" id="IPR016545">
    <property type="entry name" value="UCP009120_prtse"/>
</dbReference>
<keyword evidence="1" id="KW-0645">Protease</keyword>
<dbReference type="Proteomes" id="UP000192934">
    <property type="component" value="Chromosome I"/>
</dbReference>
<proteinExistence type="predicted"/>